<dbReference type="PANTHER" id="PTHR34066:SF1">
    <property type="entry name" value="DUF1764 FAMILY PROTEIN"/>
    <property type="match status" value="1"/>
</dbReference>
<feature type="region of interest" description="Disordered" evidence="1">
    <location>
        <begin position="1"/>
        <end position="183"/>
    </location>
</feature>
<dbReference type="EMBL" id="JAKCXM010000049">
    <property type="protein sequence ID" value="KAJ0405174.1"/>
    <property type="molecule type" value="Genomic_DNA"/>
</dbReference>
<name>A0AAD5LPS3_PYTIN</name>
<keyword evidence="3" id="KW-1185">Reference proteome</keyword>
<evidence type="ECO:0000313" key="3">
    <source>
        <dbReference type="Proteomes" id="UP001209570"/>
    </source>
</evidence>
<dbReference type="InterPro" id="IPR013885">
    <property type="entry name" value="DUF1764_euk"/>
</dbReference>
<dbReference type="PANTHER" id="PTHR34066">
    <property type="entry name" value="GROWTH FACTOR 2"/>
    <property type="match status" value="1"/>
</dbReference>
<dbReference type="Proteomes" id="UP001209570">
    <property type="component" value="Unassembled WGS sequence"/>
</dbReference>
<sequence length="297" mass="32374">MGRKRQRSSGATGTAPSGPEKTPSRVEQPTAKKQKKTLQLKVIGVKKPSIEPPKPAAAAAAPAAEKSSAVTDSELKSKKKKKKKKANKNKADESSASSAVKGESKANESGPADIDDLFQSLKTKKQASEKAAELKKREEELQKRKARKEREQLDDQIKRLEAQNTNVTAMQGQNPDPRPVRYDEDGLPIYTEASLQIGKGGDTADSPSTRVDPMELRAFGLEDRADAVISAAASSWSLGQLSQWREQVLCVATPAGDATAARKHSQEFLRQRQRGFRQQMLRATAPRHQAPAGHECM</sequence>
<evidence type="ECO:0000256" key="1">
    <source>
        <dbReference type="SAM" id="MobiDB-lite"/>
    </source>
</evidence>
<feature type="compositionally biased region" description="Polar residues" evidence="1">
    <location>
        <begin position="162"/>
        <end position="174"/>
    </location>
</feature>
<gene>
    <name evidence="2" type="ORF">P43SY_001379</name>
</gene>
<accession>A0AAD5LPS3</accession>
<feature type="compositionally biased region" description="Basic and acidic residues" evidence="1">
    <location>
        <begin position="126"/>
        <end position="161"/>
    </location>
</feature>
<reference evidence="2" key="1">
    <citation type="submission" date="2021-12" db="EMBL/GenBank/DDBJ databases">
        <title>Prjna785345.</title>
        <authorList>
            <person name="Rujirawat T."/>
            <person name="Krajaejun T."/>
        </authorList>
    </citation>
    <scope>NUCLEOTIDE SEQUENCE</scope>
    <source>
        <strain evidence="2">Pi057C3</strain>
    </source>
</reference>
<protein>
    <submittedName>
        <fullName evidence="2">Uncharacterized protein</fullName>
    </submittedName>
</protein>
<comment type="caution">
    <text evidence="2">The sequence shown here is derived from an EMBL/GenBank/DDBJ whole genome shotgun (WGS) entry which is preliminary data.</text>
</comment>
<dbReference type="Pfam" id="PF08576">
    <property type="entry name" value="DUF1764"/>
    <property type="match status" value="1"/>
</dbReference>
<feature type="compositionally biased region" description="Low complexity" evidence="1">
    <location>
        <begin position="56"/>
        <end position="69"/>
    </location>
</feature>
<organism evidence="2 3">
    <name type="scientific">Pythium insidiosum</name>
    <name type="common">Pythiosis disease agent</name>
    <dbReference type="NCBI Taxonomy" id="114742"/>
    <lineage>
        <taxon>Eukaryota</taxon>
        <taxon>Sar</taxon>
        <taxon>Stramenopiles</taxon>
        <taxon>Oomycota</taxon>
        <taxon>Peronosporomycetes</taxon>
        <taxon>Pythiales</taxon>
        <taxon>Pythiaceae</taxon>
        <taxon>Pythium</taxon>
    </lineage>
</organism>
<feature type="compositionally biased region" description="Basic residues" evidence="1">
    <location>
        <begin position="77"/>
        <end position="88"/>
    </location>
</feature>
<proteinExistence type="predicted"/>
<evidence type="ECO:0000313" key="2">
    <source>
        <dbReference type="EMBL" id="KAJ0405174.1"/>
    </source>
</evidence>
<dbReference type="AlphaFoldDB" id="A0AAD5LPS3"/>